<comment type="subcellular location">
    <subcellularLocation>
        <location evidence="1">Cell membrane</location>
        <topology evidence="1">Multi-pass membrane protein</topology>
    </subcellularLocation>
</comment>
<keyword evidence="9" id="KW-0807">Transducer</keyword>
<keyword evidence="7 10" id="KW-0472">Membrane</keyword>
<feature type="transmembrane region" description="Helical" evidence="10">
    <location>
        <begin position="209"/>
        <end position="232"/>
    </location>
</feature>
<protein>
    <submittedName>
        <fullName evidence="13">Uncharacterized protein</fullName>
    </submittedName>
</protein>
<dbReference type="SUPFAM" id="SSF111418">
    <property type="entry name" value="Hormone receptor domain"/>
    <property type="match status" value="1"/>
</dbReference>
<dbReference type="GO" id="GO:0007188">
    <property type="term" value="P:adenylate cyclase-modulating G protein-coupled receptor signaling pathway"/>
    <property type="evidence" value="ECO:0007669"/>
    <property type="project" value="TreeGrafter"/>
</dbReference>
<dbReference type="InterPro" id="IPR001879">
    <property type="entry name" value="GPCR_2_extracellular_dom"/>
</dbReference>
<keyword evidence="4 10" id="KW-0812">Transmembrane</keyword>
<dbReference type="PANTHER" id="PTHR45620">
    <property type="entry name" value="PDF RECEPTOR-LIKE PROTEIN-RELATED"/>
    <property type="match status" value="1"/>
</dbReference>
<dbReference type="GO" id="GO:0007166">
    <property type="term" value="P:cell surface receptor signaling pathway"/>
    <property type="evidence" value="ECO:0007669"/>
    <property type="project" value="InterPro"/>
</dbReference>
<keyword evidence="6" id="KW-0297">G-protein coupled receptor</keyword>
<keyword evidence="14" id="KW-1185">Reference proteome</keyword>
<dbReference type="PANTHER" id="PTHR45620:SF30">
    <property type="entry name" value="GLUCAGON RECEPTOR-LIKE PROTEIN"/>
    <property type="match status" value="1"/>
</dbReference>
<keyword evidence="3" id="KW-1003">Cell membrane</keyword>
<organism evidence="13 14">
    <name type="scientific">Eptatretus burgeri</name>
    <name type="common">Inshore hagfish</name>
    <dbReference type="NCBI Taxonomy" id="7764"/>
    <lineage>
        <taxon>Eukaryota</taxon>
        <taxon>Metazoa</taxon>
        <taxon>Chordata</taxon>
        <taxon>Craniata</taxon>
        <taxon>Vertebrata</taxon>
        <taxon>Cyclostomata</taxon>
        <taxon>Myxini</taxon>
        <taxon>Myxiniformes</taxon>
        <taxon>Myxinidae</taxon>
        <taxon>Eptatretinae</taxon>
        <taxon>Eptatretus</taxon>
    </lineage>
</organism>
<evidence type="ECO:0000256" key="6">
    <source>
        <dbReference type="ARBA" id="ARBA00023040"/>
    </source>
</evidence>
<evidence type="ECO:0000259" key="11">
    <source>
        <dbReference type="PROSITE" id="PS50227"/>
    </source>
</evidence>
<reference evidence="13" key="1">
    <citation type="submission" date="2025-08" db="UniProtKB">
        <authorList>
            <consortium name="Ensembl"/>
        </authorList>
    </citation>
    <scope>IDENTIFICATION</scope>
</reference>
<dbReference type="Ensembl" id="ENSEBUT00000024147.1">
    <property type="protein sequence ID" value="ENSEBUP00000023571.1"/>
    <property type="gene ID" value="ENSEBUG00000014525.1"/>
</dbReference>
<evidence type="ECO:0000313" key="13">
    <source>
        <dbReference type="Ensembl" id="ENSEBUP00000023571.1"/>
    </source>
</evidence>
<evidence type="ECO:0000256" key="5">
    <source>
        <dbReference type="ARBA" id="ARBA00022989"/>
    </source>
</evidence>
<evidence type="ECO:0000313" key="14">
    <source>
        <dbReference type="Proteomes" id="UP000694388"/>
    </source>
</evidence>
<comment type="similarity">
    <text evidence="2">Belongs to the G-protein coupled receptor 2 family.</text>
</comment>
<evidence type="ECO:0000256" key="9">
    <source>
        <dbReference type="ARBA" id="ARBA00023224"/>
    </source>
</evidence>
<dbReference type="InterPro" id="IPR050332">
    <property type="entry name" value="GPCR_2"/>
</dbReference>
<accession>A0A8C4R126</accession>
<dbReference type="InterPro" id="IPR017981">
    <property type="entry name" value="GPCR_2-like_7TM"/>
</dbReference>
<sequence>LDSFLLYSFGTVSVKNSCHHKVKRSAENVRVLCNLRLPVDDWEFPAQTHTSGSPFHLPELFVPHGSKWTCHQGSSLHLFFSSEPCPSRPRSWRQHIRSGPAIGPNVFIRWRLTLLALRSTLVFFVIVPLTNSPVGPDGDAGFLINVSCPWYLPWYDTVRDGVVYQRCGMDGNWVLDADGLPWMDAQQCSDNQTELEDVKTQRFMESFRIMYTVGYSLSLAALILALILFLAFRRLHCTRTYIHMNLFASFALRAVSVLTK</sequence>
<evidence type="ECO:0000256" key="4">
    <source>
        <dbReference type="ARBA" id="ARBA00022692"/>
    </source>
</evidence>
<dbReference type="PRINTS" id="PR00249">
    <property type="entry name" value="GPCRSECRETIN"/>
</dbReference>
<dbReference type="Pfam" id="PF02793">
    <property type="entry name" value="HRM"/>
    <property type="match status" value="1"/>
</dbReference>
<dbReference type="GO" id="GO:0008528">
    <property type="term" value="F:G protein-coupled peptide receptor activity"/>
    <property type="evidence" value="ECO:0007669"/>
    <property type="project" value="TreeGrafter"/>
</dbReference>
<dbReference type="Proteomes" id="UP000694388">
    <property type="component" value="Unplaced"/>
</dbReference>
<evidence type="ECO:0000256" key="7">
    <source>
        <dbReference type="ARBA" id="ARBA00023136"/>
    </source>
</evidence>
<evidence type="ECO:0000256" key="8">
    <source>
        <dbReference type="ARBA" id="ARBA00023170"/>
    </source>
</evidence>
<dbReference type="AlphaFoldDB" id="A0A8C4R126"/>
<keyword evidence="5 10" id="KW-1133">Transmembrane helix</keyword>
<reference evidence="13" key="2">
    <citation type="submission" date="2025-09" db="UniProtKB">
        <authorList>
            <consortium name="Ensembl"/>
        </authorList>
    </citation>
    <scope>IDENTIFICATION</scope>
</reference>
<dbReference type="InterPro" id="IPR036445">
    <property type="entry name" value="GPCR_2_extracell_dom_sf"/>
</dbReference>
<feature type="domain" description="G-protein coupled receptors family 2 profile 2" evidence="12">
    <location>
        <begin position="207"/>
        <end position="260"/>
    </location>
</feature>
<dbReference type="GO" id="GO:0005886">
    <property type="term" value="C:plasma membrane"/>
    <property type="evidence" value="ECO:0007669"/>
    <property type="project" value="UniProtKB-SubCell"/>
</dbReference>
<evidence type="ECO:0000256" key="2">
    <source>
        <dbReference type="ARBA" id="ARBA00005314"/>
    </source>
</evidence>
<dbReference type="InterPro" id="IPR000832">
    <property type="entry name" value="GPCR_2_secretin-like"/>
</dbReference>
<feature type="domain" description="G-protein coupled receptors family 2 profile 1" evidence="11">
    <location>
        <begin position="136"/>
        <end position="192"/>
    </location>
</feature>
<evidence type="ECO:0000256" key="1">
    <source>
        <dbReference type="ARBA" id="ARBA00004651"/>
    </source>
</evidence>
<dbReference type="GeneTree" id="ENSGT00940000157969"/>
<name>A0A8C4R126_EPTBU</name>
<evidence type="ECO:0000256" key="3">
    <source>
        <dbReference type="ARBA" id="ARBA00022475"/>
    </source>
</evidence>
<dbReference type="Pfam" id="PF00002">
    <property type="entry name" value="7tm_2"/>
    <property type="match status" value="1"/>
</dbReference>
<dbReference type="PROSITE" id="PS50227">
    <property type="entry name" value="G_PROTEIN_RECEP_F2_3"/>
    <property type="match status" value="1"/>
</dbReference>
<evidence type="ECO:0000256" key="10">
    <source>
        <dbReference type="SAM" id="Phobius"/>
    </source>
</evidence>
<evidence type="ECO:0000259" key="12">
    <source>
        <dbReference type="PROSITE" id="PS50261"/>
    </source>
</evidence>
<proteinExistence type="inferred from homology"/>
<dbReference type="PROSITE" id="PS50261">
    <property type="entry name" value="G_PROTEIN_RECEP_F2_4"/>
    <property type="match status" value="1"/>
</dbReference>
<dbReference type="Gene3D" id="1.20.1070.10">
    <property type="entry name" value="Rhodopsin 7-helix transmembrane proteins"/>
    <property type="match status" value="1"/>
</dbReference>
<dbReference type="GO" id="GO:0017046">
    <property type="term" value="F:peptide hormone binding"/>
    <property type="evidence" value="ECO:0007669"/>
    <property type="project" value="TreeGrafter"/>
</dbReference>
<keyword evidence="8" id="KW-0675">Receptor</keyword>
<dbReference type="Gene3D" id="4.10.1240.10">
    <property type="entry name" value="GPCR, family 2, extracellular hormone receptor domain"/>
    <property type="match status" value="1"/>
</dbReference>